<feature type="region of interest" description="Disordered" evidence="1">
    <location>
        <begin position="1"/>
        <end position="28"/>
    </location>
</feature>
<protein>
    <recommendedName>
        <fullName evidence="5">DNA-directed RNA polymerase subunit beta</fullName>
    </recommendedName>
</protein>
<dbReference type="Pfam" id="PF11772">
    <property type="entry name" value="EpuA"/>
    <property type="match status" value="1"/>
</dbReference>
<feature type="transmembrane region" description="Helical" evidence="2">
    <location>
        <begin position="37"/>
        <end position="63"/>
    </location>
</feature>
<keyword evidence="2" id="KW-0812">Transmembrane</keyword>
<name>A0A917AWY5_9BACI</name>
<gene>
    <name evidence="3" type="ORF">GCM10007140_38290</name>
</gene>
<evidence type="ECO:0000256" key="2">
    <source>
        <dbReference type="SAM" id="Phobius"/>
    </source>
</evidence>
<sequence>MASEGLVKEQVVNQSAEGREERHKVSKKDTQVRLIPIWLRIIILFISIVVSVVIGAVIGYSIIGDGNVSDVFKIDTWTHILDLVGKGE</sequence>
<feature type="compositionally biased region" description="Basic and acidic residues" evidence="1">
    <location>
        <begin position="17"/>
        <end position="28"/>
    </location>
</feature>
<comment type="caution">
    <text evidence="3">The sequence shown here is derived from an EMBL/GenBank/DDBJ whole genome shotgun (WGS) entry which is preliminary data.</text>
</comment>
<reference evidence="3" key="2">
    <citation type="submission" date="2020-09" db="EMBL/GenBank/DDBJ databases">
        <authorList>
            <person name="Sun Q."/>
            <person name="Zhou Y."/>
        </authorList>
    </citation>
    <scope>NUCLEOTIDE SEQUENCE</scope>
    <source>
        <strain evidence="3">CGMCC 1.12698</strain>
    </source>
</reference>
<evidence type="ECO:0000313" key="3">
    <source>
        <dbReference type="EMBL" id="GGE85121.1"/>
    </source>
</evidence>
<dbReference type="Proteomes" id="UP000605259">
    <property type="component" value="Unassembled WGS sequence"/>
</dbReference>
<accession>A0A917AWY5</accession>
<keyword evidence="2" id="KW-0472">Membrane</keyword>
<dbReference type="EMBL" id="BMFK01000009">
    <property type="protein sequence ID" value="GGE85121.1"/>
    <property type="molecule type" value="Genomic_DNA"/>
</dbReference>
<dbReference type="RefSeq" id="WP_188390116.1">
    <property type="nucleotide sequence ID" value="NZ_BMFK01000009.1"/>
</dbReference>
<evidence type="ECO:0000256" key="1">
    <source>
        <dbReference type="SAM" id="MobiDB-lite"/>
    </source>
</evidence>
<evidence type="ECO:0008006" key="5">
    <source>
        <dbReference type="Google" id="ProtNLM"/>
    </source>
</evidence>
<evidence type="ECO:0000313" key="4">
    <source>
        <dbReference type="Proteomes" id="UP000605259"/>
    </source>
</evidence>
<dbReference type="AlphaFoldDB" id="A0A917AWY5"/>
<proteinExistence type="predicted"/>
<organism evidence="3 4">
    <name type="scientific">Priestia taiwanensis</name>
    <dbReference type="NCBI Taxonomy" id="1347902"/>
    <lineage>
        <taxon>Bacteria</taxon>
        <taxon>Bacillati</taxon>
        <taxon>Bacillota</taxon>
        <taxon>Bacilli</taxon>
        <taxon>Bacillales</taxon>
        <taxon>Bacillaceae</taxon>
        <taxon>Priestia</taxon>
    </lineage>
</organism>
<keyword evidence="4" id="KW-1185">Reference proteome</keyword>
<keyword evidence="2" id="KW-1133">Transmembrane helix</keyword>
<dbReference type="InterPro" id="IPR024596">
    <property type="entry name" value="RNApol_su_b/EpuA"/>
</dbReference>
<reference evidence="3" key="1">
    <citation type="journal article" date="2014" name="Int. J. Syst. Evol. Microbiol.">
        <title>Complete genome sequence of Corynebacterium casei LMG S-19264T (=DSM 44701T), isolated from a smear-ripened cheese.</title>
        <authorList>
            <consortium name="US DOE Joint Genome Institute (JGI-PGF)"/>
            <person name="Walter F."/>
            <person name="Albersmeier A."/>
            <person name="Kalinowski J."/>
            <person name="Ruckert C."/>
        </authorList>
    </citation>
    <scope>NUCLEOTIDE SEQUENCE</scope>
    <source>
        <strain evidence="3">CGMCC 1.12698</strain>
    </source>
</reference>